<evidence type="ECO:0000313" key="4">
    <source>
        <dbReference type="EMBL" id="CCO18901.1"/>
    </source>
</evidence>
<reference evidence="4 5" key="1">
    <citation type="submission" date="2011-10" db="EMBL/GenBank/DDBJ databases">
        <authorList>
            <person name="Genoscope - CEA"/>
        </authorList>
    </citation>
    <scope>NUCLEOTIDE SEQUENCE [LARGE SCALE GENOMIC DNA]</scope>
    <source>
        <strain evidence="4 5">RCC 1105</strain>
    </source>
</reference>
<dbReference type="Pfam" id="PF00248">
    <property type="entry name" value="Aldo_ket_red"/>
    <property type="match status" value="1"/>
</dbReference>
<accession>K8ELJ7</accession>
<evidence type="ECO:0000259" key="3">
    <source>
        <dbReference type="Pfam" id="PF00248"/>
    </source>
</evidence>
<dbReference type="EMBL" id="FO082267">
    <property type="protein sequence ID" value="CCO18901.1"/>
    <property type="molecule type" value="Genomic_DNA"/>
</dbReference>
<dbReference type="RefSeq" id="XP_007509786.1">
    <property type="nucleotide sequence ID" value="XM_007509724.1"/>
</dbReference>
<dbReference type="InterPro" id="IPR036812">
    <property type="entry name" value="NAD(P)_OxRdtase_dom_sf"/>
</dbReference>
<dbReference type="AlphaFoldDB" id="K8ELJ7"/>
<dbReference type="KEGG" id="bpg:Bathy12g01340"/>
<dbReference type="GeneID" id="19012685"/>
<organism evidence="4 5">
    <name type="scientific">Bathycoccus prasinos</name>
    <dbReference type="NCBI Taxonomy" id="41875"/>
    <lineage>
        <taxon>Eukaryota</taxon>
        <taxon>Viridiplantae</taxon>
        <taxon>Chlorophyta</taxon>
        <taxon>Mamiellophyceae</taxon>
        <taxon>Mamiellales</taxon>
        <taxon>Bathycoccaceae</taxon>
        <taxon>Bathycoccus</taxon>
    </lineage>
</organism>
<evidence type="ECO:0000256" key="1">
    <source>
        <dbReference type="ARBA" id="ARBA00023002"/>
    </source>
</evidence>
<gene>
    <name evidence="4" type="ordered locus">Bathy12g01340</name>
</gene>
<dbReference type="SUPFAM" id="SSF51430">
    <property type="entry name" value="NAD(P)-linked oxidoreductase"/>
    <property type="match status" value="1"/>
</dbReference>
<feature type="compositionally biased region" description="Polar residues" evidence="2">
    <location>
        <begin position="34"/>
        <end position="44"/>
    </location>
</feature>
<proteinExistence type="predicted"/>
<feature type="compositionally biased region" description="Low complexity" evidence="2">
    <location>
        <begin position="45"/>
        <end position="59"/>
    </location>
</feature>
<dbReference type="Gene3D" id="3.20.20.100">
    <property type="entry name" value="NADP-dependent oxidoreductase domain"/>
    <property type="match status" value="1"/>
</dbReference>
<feature type="region of interest" description="Disordered" evidence="2">
    <location>
        <begin position="1"/>
        <end position="67"/>
    </location>
</feature>
<evidence type="ECO:0000256" key="2">
    <source>
        <dbReference type="SAM" id="MobiDB-lite"/>
    </source>
</evidence>
<sequence length="439" mass="48090">MRAVASSSCCASSFSKRFLSSSSSSSKHSSSSSTKQLQMFTTRCSSSSTSNNNNNNNNSDDCKEDAKMVKKEPTVPITSMTTSKTAEVKTILGTMTFGWSYSSEDMAENESEKLLDFFIEEVEKGTSSSSSSSSSLIELDTAIAYAGGNTEEILGRIFSRMPKEKLLKLSVATKANPWGEKMASVAGEGGLRAEKFRAQVGKSLTALDPKSIDILYLHAPDSETTLYDVLETAQGLYRSGAFKYLGLSNMSAWEVVRAHAICKENQWIVPTIYQGMYNPLTRQVEPELIPALKSLNMRFVAYNPLAGGLLTGKHEKLLNASGGGDEGIKAGRFKNNEMYKARFWNEAYFEAVEVIKKAAEEEGITPTEASLRWMYFNSKLSGAKGDAVIIGASSITQCRENLLASRKGPLSEKLVNAFDEGYELVKSVQPPYFRGHFLL</sequence>
<dbReference type="CDD" id="cd19075">
    <property type="entry name" value="AKR_AKR7A1-5"/>
    <property type="match status" value="1"/>
</dbReference>
<dbReference type="GO" id="GO:0016491">
    <property type="term" value="F:oxidoreductase activity"/>
    <property type="evidence" value="ECO:0007669"/>
    <property type="project" value="UniProtKB-KW"/>
</dbReference>
<feature type="compositionally biased region" description="Low complexity" evidence="2">
    <location>
        <begin position="1"/>
        <end position="33"/>
    </location>
</feature>
<dbReference type="eggNOG" id="ENOG502QU2T">
    <property type="taxonomic scope" value="Eukaryota"/>
</dbReference>
<evidence type="ECO:0000313" key="5">
    <source>
        <dbReference type="Proteomes" id="UP000198341"/>
    </source>
</evidence>
<protein>
    <recommendedName>
        <fullName evidence="3">NADP-dependent oxidoreductase domain-containing protein</fullName>
    </recommendedName>
</protein>
<dbReference type="InterPro" id="IPR023210">
    <property type="entry name" value="NADP_OxRdtase_dom"/>
</dbReference>
<dbReference type="PANTHER" id="PTHR43364:SF4">
    <property type="entry name" value="NAD(P)-LINKED OXIDOREDUCTASE SUPERFAMILY PROTEIN"/>
    <property type="match status" value="1"/>
</dbReference>
<dbReference type="OrthoDB" id="2310150at2759"/>
<name>K8ELJ7_9CHLO</name>
<keyword evidence="1" id="KW-0560">Oxidoreductase</keyword>
<keyword evidence="5" id="KW-1185">Reference proteome</keyword>
<dbReference type="PANTHER" id="PTHR43364">
    <property type="entry name" value="NADH-SPECIFIC METHYLGLYOXAL REDUCTASE-RELATED"/>
    <property type="match status" value="1"/>
</dbReference>
<feature type="domain" description="NADP-dependent oxidoreductase" evidence="3">
    <location>
        <begin position="91"/>
        <end position="420"/>
    </location>
</feature>
<dbReference type="Proteomes" id="UP000198341">
    <property type="component" value="Chromosome 12"/>
</dbReference>
<dbReference type="STRING" id="41875.K8ELJ7"/>
<dbReference type="InterPro" id="IPR050523">
    <property type="entry name" value="AKR_Detox_Biosynth"/>
</dbReference>